<dbReference type="Proteomes" id="UP000198420">
    <property type="component" value="Unassembled WGS sequence"/>
</dbReference>
<feature type="domain" description="ThuA-like" evidence="2">
    <location>
        <begin position="110"/>
        <end position="319"/>
    </location>
</feature>
<dbReference type="AlphaFoldDB" id="A0A238X751"/>
<sequence length="330" mass="35360">MRRPSSPLVTGTAAALGTAAVLATTSLLGGASATAGGPLAKPKDRGAQELGDPDYGVCRGTDPRCYHDWGNFDPAEGFKILVYSRTAGPRHANLGPALPAGMNPPLGDANVAQKALVEMGRKSGFAVDWTEDVAQLSSPARLFGYNAVVFLSTTRDSLDDAAQTSLRQYIRGGGGFVGVHNAFGTEYNWPWYEGLLGGANFYDHPREQPGTVQTVDRKDVSTAGLPSRWAFADEWYNLVPFPSRVRFLATVDERTLEQGVAGNMNHPGHGSFHPVAWCQYYDGGRAWLTTLGHDAKAFTDDGGAYAGAEEFQSLLLNGIESAMGRKPFCR</sequence>
<dbReference type="EMBL" id="FZNP01000004">
    <property type="protein sequence ID" value="SNR54411.1"/>
    <property type="molecule type" value="Genomic_DNA"/>
</dbReference>
<evidence type="ECO:0000313" key="3">
    <source>
        <dbReference type="EMBL" id="SNR54411.1"/>
    </source>
</evidence>
<evidence type="ECO:0000313" key="4">
    <source>
        <dbReference type="Proteomes" id="UP000198420"/>
    </source>
</evidence>
<evidence type="ECO:0000256" key="1">
    <source>
        <dbReference type="SAM" id="SignalP"/>
    </source>
</evidence>
<keyword evidence="4" id="KW-1185">Reference proteome</keyword>
<dbReference type="PANTHER" id="PTHR40469">
    <property type="entry name" value="SECRETED GLYCOSYL HYDROLASE"/>
    <property type="match status" value="1"/>
</dbReference>
<dbReference type="RefSeq" id="WP_089311682.1">
    <property type="nucleotide sequence ID" value="NZ_FZNP01000004.1"/>
</dbReference>
<dbReference type="InterPro" id="IPR029010">
    <property type="entry name" value="ThuA-like"/>
</dbReference>
<gene>
    <name evidence="3" type="ORF">SAMN06265355_10412</name>
</gene>
<dbReference type="InterPro" id="IPR029062">
    <property type="entry name" value="Class_I_gatase-like"/>
</dbReference>
<dbReference type="Gene3D" id="3.40.50.880">
    <property type="match status" value="1"/>
</dbReference>
<feature type="signal peptide" evidence="1">
    <location>
        <begin position="1"/>
        <end position="35"/>
    </location>
</feature>
<dbReference type="PANTHER" id="PTHR40469:SF2">
    <property type="entry name" value="GALACTOSE-BINDING DOMAIN-LIKE SUPERFAMILY PROTEIN"/>
    <property type="match status" value="1"/>
</dbReference>
<organism evidence="3 4">
    <name type="scientific">Actinomadura mexicana</name>
    <dbReference type="NCBI Taxonomy" id="134959"/>
    <lineage>
        <taxon>Bacteria</taxon>
        <taxon>Bacillati</taxon>
        <taxon>Actinomycetota</taxon>
        <taxon>Actinomycetes</taxon>
        <taxon>Streptosporangiales</taxon>
        <taxon>Thermomonosporaceae</taxon>
        <taxon>Actinomadura</taxon>
    </lineage>
</organism>
<dbReference type="OrthoDB" id="5522149at2"/>
<reference evidence="4" key="1">
    <citation type="submission" date="2017-06" db="EMBL/GenBank/DDBJ databases">
        <authorList>
            <person name="Varghese N."/>
            <person name="Submissions S."/>
        </authorList>
    </citation>
    <scope>NUCLEOTIDE SEQUENCE [LARGE SCALE GENOMIC DNA]</scope>
    <source>
        <strain evidence="4">DSM 44485</strain>
    </source>
</reference>
<name>A0A238X751_9ACTN</name>
<evidence type="ECO:0000259" key="2">
    <source>
        <dbReference type="Pfam" id="PF06283"/>
    </source>
</evidence>
<dbReference type="SUPFAM" id="SSF52317">
    <property type="entry name" value="Class I glutamine amidotransferase-like"/>
    <property type="match status" value="1"/>
</dbReference>
<protein>
    <recommendedName>
        <fullName evidence="2">ThuA-like domain-containing protein</fullName>
    </recommendedName>
</protein>
<accession>A0A238X751</accession>
<feature type="chain" id="PRO_5039694541" description="ThuA-like domain-containing protein" evidence="1">
    <location>
        <begin position="36"/>
        <end position="330"/>
    </location>
</feature>
<dbReference type="Pfam" id="PF06283">
    <property type="entry name" value="ThuA"/>
    <property type="match status" value="1"/>
</dbReference>
<proteinExistence type="predicted"/>
<keyword evidence="1" id="KW-0732">Signal</keyword>